<dbReference type="PROSITE" id="PS50106">
    <property type="entry name" value="PDZ"/>
    <property type="match status" value="1"/>
</dbReference>
<accession>A0A7E4VV21</accession>
<evidence type="ECO:0000313" key="7">
    <source>
        <dbReference type="WBParaSite" id="Pan_g3812.t3"/>
    </source>
</evidence>
<dbReference type="SMART" id="SM00228">
    <property type="entry name" value="PDZ"/>
    <property type="match status" value="1"/>
</dbReference>
<dbReference type="GO" id="GO:0045197">
    <property type="term" value="P:establishment or maintenance of epithelial cell apical/basal polarity"/>
    <property type="evidence" value="ECO:0007669"/>
    <property type="project" value="TreeGrafter"/>
</dbReference>
<dbReference type="GO" id="GO:0097120">
    <property type="term" value="P:receptor localization to synapse"/>
    <property type="evidence" value="ECO:0007669"/>
    <property type="project" value="TreeGrafter"/>
</dbReference>
<dbReference type="AlphaFoldDB" id="A0A7E4VV21"/>
<evidence type="ECO:0000256" key="3">
    <source>
        <dbReference type="SAM" id="MobiDB-lite"/>
    </source>
</evidence>
<dbReference type="Proteomes" id="UP000492821">
    <property type="component" value="Unassembled WGS sequence"/>
</dbReference>
<dbReference type="Gene3D" id="2.30.42.10">
    <property type="match status" value="1"/>
</dbReference>
<dbReference type="InterPro" id="IPR036034">
    <property type="entry name" value="PDZ_sf"/>
</dbReference>
<protein>
    <submittedName>
        <fullName evidence="7">PDZ domain-containing protein</fullName>
    </submittedName>
</protein>
<reference evidence="6" key="1">
    <citation type="journal article" date="2013" name="Genetics">
        <title>The draft genome and transcriptome of Panagrellus redivivus are shaped by the harsh demands of a free-living lifestyle.</title>
        <authorList>
            <person name="Srinivasan J."/>
            <person name="Dillman A.R."/>
            <person name="Macchietto M.G."/>
            <person name="Heikkinen L."/>
            <person name="Lakso M."/>
            <person name="Fracchia K.M."/>
            <person name="Antoshechkin I."/>
            <person name="Mortazavi A."/>
            <person name="Wong G."/>
            <person name="Sternberg P.W."/>
        </authorList>
    </citation>
    <scope>NUCLEOTIDE SEQUENCE [LARGE SCALE GENOMIC DNA]</scope>
    <source>
        <strain evidence="6">MT8872</strain>
    </source>
</reference>
<feature type="compositionally biased region" description="Pro residues" evidence="3">
    <location>
        <begin position="12"/>
        <end position="29"/>
    </location>
</feature>
<evidence type="ECO:0000256" key="2">
    <source>
        <dbReference type="ARBA" id="ARBA00023136"/>
    </source>
</evidence>
<name>A0A7E4VV21_PANRE</name>
<dbReference type="PANTHER" id="PTHR23119">
    <property type="entry name" value="DISCS LARGE"/>
    <property type="match status" value="1"/>
</dbReference>
<dbReference type="GO" id="GO:0019901">
    <property type="term" value="F:protein kinase binding"/>
    <property type="evidence" value="ECO:0007669"/>
    <property type="project" value="TreeGrafter"/>
</dbReference>
<dbReference type="SUPFAM" id="SSF50156">
    <property type="entry name" value="PDZ domain-like"/>
    <property type="match status" value="1"/>
</dbReference>
<feature type="compositionally biased region" description="Low complexity" evidence="3">
    <location>
        <begin position="263"/>
        <end position="277"/>
    </location>
</feature>
<dbReference type="GO" id="GO:0043113">
    <property type="term" value="P:receptor clustering"/>
    <property type="evidence" value="ECO:0007669"/>
    <property type="project" value="TreeGrafter"/>
</dbReference>
<feature type="region of interest" description="Disordered" evidence="3">
    <location>
        <begin position="181"/>
        <end position="281"/>
    </location>
</feature>
<keyword evidence="6" id="KW-1185">Reference proteome</keyword>
<proteinExistence type="predicted"/>
<keyword evidence="4" id="KW-1133">Transmembrane helix</keyword>
<evidence type="ECO:0000259" key="5">
    <source>
        <dbReference type="PROSITE" id="PS50106"/>
    </source>
</evidence>
<dbReference type="Pfam" id="PF00595">
    <property type="entry name" value="PDZ"/>
    <property type="match status" value="1"/>
</dbReference>
<comment type="subcellular location">
    <subcellularLocation>
        <location evidence="1">Membrane</location>
    </subcellularLocation>
</comment>
<dbReference type="GO" id="GO:0016323">
    <property type="term" value="C:basolateral plasma membrane"/>
    <property type="evidence" value="ECO:0007669"/>
    <property type="project" value="TreeGrafter"/>
</dbReference>
<feature type="region of interest" description="Disordered" evidence="3">
    <location>
        <begin position="1"/>
        <end position="35"/>
    </location>
</feature>
<dbReference type="PANTHER" id="PTHR23119:SF51">
    <property type="entry name" value="DISKS LARGE 1 TUMOR SUPPRESSOR PROTEIN"/>
    <property type="match status" value="1"/>
</dbReference>
<dbReference type="CDD" id="cd00136">
    <property type="entry name" value="PDZ_canonical"/>
    <property type="match status" value="1"/>
</dbReference>
<sequence>MSTPQTPQSDAPAPPKQPPTTLVKPPPGLDPDSLETVDNSRRIVEVNLTKDPLLGCGFNIVGGTDSPHIPGHSGIFISRLNSEGPAAKDGRLRCGDRILCVNDNVLTKKTHDEAVDIFKQVSGKVRLLIEQDAEAVLLSQPSRIIPSAAGSPAASKALGSKTSTTVIVKVPSVAPSGGLVKVTTPTGSPTVSPNSSMIAAATKPGVDAPTPIRPDVPTEPDATTQNGTKRGERHQSFREPPTSATYTVPEPATPAPNPDSRRSSFSNSGGGSTVTNGAVLPGPHFELEDDRASTISVAPSTHSIIDDVPRTPKRPISILDPASRAIGAITGSIGSTWRCPSILTEALYVTVGVAALGVGIVAGYYFFKRRWG</sequence>
<evidence type="ECO:0000313" key="6">
    <source>
        <dbReference type="Proteomes" id="UP000492821"/>
    </source>
</evidence>
<feature type="domain" description="PDZ" evidence="5">
    <location>
        <begin position="45"/>
        <end position="133"/>
    </location>
</feature>
<feature type="transmembrane region" description="Helical" evidence="4">
    <location>
        <begin position="346"/>
        <end position="367"/>
    </location>
</feature>
<reference evidence="7" key="2">
    <citation type="submission" date="2020-10" db="UniProtKB">
        <authorList>
            <consortium name="WormBaseParasite"/>
        </authorList>
    </citation>
    <scope>IDENTIFICATION</scope>
</reference>
<dbReference type="GO" id="GO:0098609">
    <property type="term" value="P:cell-cell adhesion"/>
    <property type="evidence" value="ECO:0007669"/>
    <property type="project" value="TreeGrafter"/>
</dbReference>
<feature type="compositionally biased region" description="Low complexity" evidence="3">
    <location>
        <begin position="181"/>
        <end position="196"/>
    </location>
</feature>
<dbReference type="InterPro" id="IPR050614">
    <property type="entry name" value="Synaptic_Scaffolding_LAP-MAGUK"/>
</dbReference>
<evidence type="ECO:0000256" key="4">
    <source>
        <dbReference type="SAM" id="Phobius"/>
    </source>
</evidence>
<dbReference type="WBParaSite" id="Pan_g3812.t3">
    <property type="protein sequence ID" value="Pan_g3812.t3"/>
    <property type="gene ID" value="Pan_g3812"/>
</dbReference>
<keyword evidence="2 4" id="KW-0472">Membrane</keyword>
<dbReference type="GO" id="GO:0030054">
    <property type="term" value="C:cell junction"/>
    <property type="evidence" value="ECO:0007669"/>
    <property type="project" value="TreeGrafter"/>
</dbReference>
<organism evidence="6 7">
    <name type="scientific">Panagrellus redivivus</name>
    <name type="common">Microworm</name>
    <dbReference type="NCBI Taxonomy" id="6233"/>
    <lineage>
        <taxon>Eukaryota</taxon>
        <taxon>Metazoa</taxon>
        <taxon>Ecdysozoa</taxon>
        <taxon>Nematoda</taxon>
        <taxon>Chromadorea</taxon>
        <taxon>Rhabditida</taxon>
        <taxon>Tylenchina</taxon>
        <taxon>Panagrolaimomorpha</taxon>
        <taxon>Panagrolaimoidea</taxon>
        <taxon>Panagrolaimidae</taxon>
        <taxon>Panagrellus</taxon>
    </lineage>
</organism>
<keyword evidence="4" id="KW-0812">Transmembrane</keyword>
<evidence type="ECO:0000256" key="1">
    <source>
        <dbReference type="ARBA" id="ARBA00004370"/>
    </source>
</evidence>
<dbReference type="InterPro" id="IPR001478">
    <property type="entry name" value="PDZ"/>
</dbReference>